<reference evidence="12" key="1">
    <citation type="journal article" date="2010" name="Genome Biol.">
        <title>Genome sequence of the necrotrophic plant pathogen Pythium ultimum reveals original pathogenicity mechanisms and effector repertoire.</title>
        <authorList>
            <person name="Levesque C.A."/>
            <person name="Brouwer H."/>
            <person name="Cano L."/>
            <person name="Hamilton J.P."/>
            <person name="Holt C."/>
            <person name="Huitema E."/>
            <person name="Raffaele S."/>
            <person name="Robideau G.P."/>
            <person name="Thines M."/>
            <person name="Win J."/>
            <person name="Zerillo M.M."/>
            <person name="Beakes G.W."/>
            <person name="Boore J.L."/>
            <person name="Busam D."/>
            <person name="Dumas B."/>
            <person name="Ferriera S."/>
            <person name="Fuerstenberg S.I."/>
            <person name="Gachon C.M."/>
            <person name="Gaulin E."/>
            <person name="Govers F."/>
            <person name="Grenville-Briggs L."/>
            <person name="Horner N."/>
            <person name="Hostetler J."/>
            <person name="Jiang R.H."/>
            <person name="Johnson J."/>
            <person name="Krajaejun T."/>
            <person name="Lin H."/>
            <person name="Meijer H.J."/>
            <person name="Moore B."/>
            <person name="Morris P."/>
            <person name="Phuntmart V."/>
            <person name="Puiu D."/>
            <person name="Shetty J."/>
            <person name="Stajich J.E."/>
            <person name="Tripathy S."/>
            <person name="Wawra S."/>
            <person name="van West P."/>
            <person name="Whitty B.R."/>
            <person name="Coutinho P.M."/>
            <person name="Henrissat B."/>
            <person name="Martin F."/>
            <person name="Thomas P.D."/>
            <person name="Tyler B.M."/>
            <person name="De Vries R.P."/>
            <person name="Kamoun S."/>
            <person name="Yandell M."/>
            <person name="Tisserat N."/>
            <person name="Buell C.R."/>
        </authorList>
    </citation>
    <scope>NUCLEOTIDE SEQUENCE</scope>
    <source>
        <strain evidence="12">DAOM:BR144</strain>
    </source>
</reference>
<dbReference type="Pfam" id="PF24874">
    <property type="entry name" value="Piezo_THU9_anchor"/>
    <property type="match status" value="1"/>
</dbReference>
<evidence type="ECO:0000256" key="7">
    <source>
        <dbReference type="SAM" id="Phobius"/>
    </source>
</evidence>
<evidence type="ECO:0000313" key="12">
    <source>
        <dbReference type="Proteomes" id="UP000019132"/>
    </source>
</evidence>
<evidence type="ECO:0000256" key="2">
    <source>
        <dbReference type="ARBA" id="ARBA00007821"/>
    </source>
</evidence>
<feature type="transmembrane region" description="Helical" evidence="7">
    <location>
        <begin position="779"/>
        <end position="805"/>
    </location>
</feature>
<feature type="transmembrane region" description="Helical" evidence="7">
    <location>
        <begin position="722"/>
        <end position="746"/>
    </location>
</feature>
<keyword evidence="3 7" id="KW-0812">Transmembrane</keyword>
<sequence length="2110" mass="237684">MATPSVRRRKTKFGADPPLSPGAAVAPSAATPPFPAGMPPAAALRQQSNDFIVRDGRILLTPVAHSSESPLSYEELSTPHLAGSTAFRKPGRGPSQRYASSSHRSFASNRQLGASNFYDTRSQAVSEKKKGLSYRAIQALQILAEMVFAMCLLVAVGARANFVSLYYLLVFCYGVVQSFQSKPVTLSTLVVSVLACLVHGVFIYMFEKHPDTARDWTQGSTASLFGFDKEHNATEYLSSIGVDALIACSSAIHYFYVLGRLQAHMQHFDLFEMGGNFLNDATPSRYRKAAVLKWMEILCGVLLFLTAMSIPAFATGIYYLIILQRLINWTFFTKKMTIAQLIYQDASDRSRVHFLGPFVTKLLLAASLLVINWWYIFQFSEVNGNKSVKKIAKYAGLVDFRASHVEWSYYLFASCQFLLFVCCAKLYNLHADIAKDGDVFHLSEAPSPKEAVELIGLDPSGTTSLLQPSGRIDRSSSVDIHYLLSKQSFLVRTFLQEGGLLLASAAAIIWCVSYPSYASLPFIAWAFMSLGLYGLSSPPMVIWVLILYGTCLSLVEYFSNLTGDFLKSDYTIYGLKKFNYPFLDLSVHNICLVFIYYSIRTRWQYQDVIKEYRRQRDLVQLKSAKSIDDSGVLNEEERSSMADFRIQADLRNQMKLGWGKVIEFWILDAKQVIFTHLDALVLLTILACLAVFVRNIDCGGDVDLELIGLICYSPTSDTWGSLWPTLFSAQLLIIFQLVFQLVIYVSNKETIEERIRTMNQSKHNPIFFVSRLAVEVDNLFALGGVILWSIALLIQILILVCRYVYQFTKVSSYLEKHVFTSEFMSASDFGLENHSSSDRISGVFVYLLPTAIVMALCFWQLASLMKDVHKYDFLAVGRSLMVDRIRFAFETLQQVLMLFSTTAVVIVTMWAALDEVNFIGELYVVILIGGRPLTSWKNMWFPLFWISAIALVLKYAIQLDTFNPEEDGTNTLFRAGDSSDWVDIISILYMLMVYTMMYATASSVCARWWLLATLFSIIIIAEYSVILWLPSSLEIDMQDTFPWRIVPKSHQQWYMLSNQHKWALMADFIALLTVYMLPQSNKVKKNDGERTTFTTADNLLGIQLDKSPYGLIIVFVLISIQSKVFASNEEAALKHRSRKRRKKVKTTFMWKDVVTLRLSDNKVQFDDLSPMLYCFEVIVRQDGSKHAEKFIFQAELPKDFNKFLSTLAFSVPRDAIDESIVAYLNEKNLPNPLDPANLPSPEDNNENFDEAASEWSSVTGDESSLGDAEDQEFDQSSPPQADLLNMVFVLAAFNYLIVESPRPASQGWIYLLKYSYGVIVTRYLFQLSIFCFNMNNEGYYYPSVHPNCVAADASVTLTALKSIQPMILFGLYKFDGTAIDSVTSIFDGLQWNFANANELAAELLEEIQAQEEEEERKKAEAALAAAAENDDDDDDEIGTPPNSPPESSTSYLGSSTRPSSSDKTSKTVSFPANIVSETYASEQVEIEDSVDLDFAQRKKSSWWEKRFPRACAYFDSVICDPPPQWDKDIHVAITGEKPGRDFYTASLTVVLLSSVYAVILFEQIGEPDSNSKSTAAADTRLTSSSMLSAYLVLLVLLEVCFIIWDRVAYVCRSLKSKLVLQYTYAVLLHLCVWWLIPLHTHIYFQQRPLLVFFYLQHCVYLWLGALQVRYGYPAFKGSKYNYTTETVYTKMNETLFPLVMAAPFLFEMRALLDYVCTKTSLSWSHWVLLEDTAAHLFNVKMEMQGRVEPKAAEILQGKKRQPTMGKMMSAGVMLLFLLICLVGPLALFSSANPSTTENKVTLTDVVVGVTDSQGTLSSLYTNSDINSPKYKINRNTDGAAVQRVEFDTFSRDIWMTSPPRVNQLVSQLQSTEALNWTIAFTFERPGPADNQEVKITYLAPMSEDHRNELIPMIKQNVDDSAATVAIDPIKIKDLFPPIIQLTATDGILNRSTTMRSINITKHTQEGVSWWDVRPANSSSYKRDDYCNVTAPFCLIVVSDNIVDGLNSLGVGSYGLTAVYVFVVVTIGSAVKGFFRGAFLQVQYSELPDPEDVLELIEGIYIAREEKYVGHLKDEVRIFETLIRVLRSPETLTKVTGTNIIHIPSAKEKID</sequence>
<keyword evidence="12" id="KW-1185">Reference proteome</keyword>
<dbReference type="VEuPathDB" id="FungiDB:PYU1_G001881"/>
<dbReference type="GO" id="GO:0005261">
    <property type="term" value="F:monoatomic cation channel activity"/>
    <property type="evidence" value="ECO:0007669"/>
    <property type="project" value="TreeGrafter"/>
</dbReference>
<feature type="region of interest" description="Disordered" evidence="6">
    <location>
        <begin position="1"/>
        <end position="39"/>
    </location>
</feature>
<dbReference type="GO" id="GO:0016020">
    <property type="term" value="C:membrane"/>
    <property type="evidence" value="ECO:0007669"/>
    <property type="project" value="UniProtKB-SubCell"/>
</dbReference>
<feature type="transmembrane region" description="Helical" evidence="7">
    <location>
        <begin position="939"/>
        <end position="957"/>
    </location>
</feature>
<evidence type="ECO:0000256" key="6">
    <source>
        <dbReference type="SAM" id="MobiDB-lite"/>
    </source>
</evidence>
<evidence type="ECO:0000256" key="1">
    <source>
        <dbReference type="ARBA" id="ARBA00004141"/>
    </source>
</evidence>
<dbReference type="GO" id="GO:0050982">
    <property type="term" value="P:detection of mechanical stimulus"/>
    <property type="evidence" value="ECO:0007669"/>
    <property type="project" value="TreeGrafter"/>
</dbReference>
<feature type="transmembrane region" description="Helical" evidence="7">
    <location>
        <begin position="540"/>
        <end position="558"/>
    </location>
</feature>
<keyword evidence="4 7" id="KW-1133">Transmembrane helix</keyword>
<feature type="compositionally biased region" description="Low complexity" evidence="6">
    <location>
        <begin position="1445"/>
        <end position="1462"/>
    </location>
</feature>
<feature type="region of interest" description="Disordered" evidence="6">
    <location>
        <begin position="1258"/>
        <end position="1277"/>
    </location>
</feature>
<evidence type="ECO:0000259" key="9">
    <source>
        <dbReference type="Pfam" id="PF23188"/>
    </source>
</evidence>
<feature type="compositionally biased region" description="Polar residues" evidence="6">
    <location>
        <begin position="97"/>
        <end position="106"/>
    </location>
</feature>
<feature type="transmembrane region" description="Helical" evidence="7">
    <location>
        <begin position="1542"/>
        <end position="1561"/>
    </location>
</feature>
<dbReference type="InterPro" id="IPR056770">
    <property type="entry name" value="Piezo_THU9_anchor"/>
</dbReference>
<organism evidence="11 12">
    <name type="scientific">Globisporangium ultimum (strain ATCC 200006 / CBS 805.95 / DAOM BR144)</name>
    <name type="common">Pythium ultimum</name>
    <dbReference type="NCBI Taxonomy" id="431595"/>
    <lineage>
        <taxon>Eukaryota</taxon>
        <taxon>Sar</taxon>
        <taxon>Stramenopiles</taxon>
        <taxon>Oomycota</taxon>
        <taxon>Peronosporomycetes</taxon>
        <taxon>Pythiales</taxon>
        <taxon>Pythiaceae</taxon>
        <taxon>Globisporangium</taxon>
    </lineage>
</organism>
<feature type="compositionally biased region" description="Acidic residues" evidence="6">
    <location>
        <begin position="1428"/>
        <end position="1437"/>
    </location>
</feature>
<feature type="domain" description="Piezo non-specific cation channel cap" evidence="8">
    <location>
        <begin position="1826"/>
        <end position="2097"/>
    </location>
</feature>
<dbReference type="EnsemblProtists" id="PYU1_T001883">
    <property type="protein sequence ID" value="PYU1_T001883"/>
    <property type="gene ID" value="PYU1_G001881"/>
</dbReference>
<dbReference type="Proteomes" id="UP000019132">
    <property type="component" value="Unassembled WGS sequence"/>
</dbReference>
<feature type="domain" description="Piezo transmembrane helical unit" evidence="9">
    <location>
        <begin position="1280"/>
        <end position="1362"/>
    </location>
</feature>
<dbReference type="eggNOG" id="KOG1893">
    <property type="taxonomic scope" value="Eukaryota"/>
</dbReference>
<feature type="transmembrane region" description="Helical" evidence="7">
    <location>
        <begin position="578"/>
        <end position="599"/>
    </location>
</feature>
<comment type="subcellular location">
    <subcellularLocation>
        <location evidence="1">Membrane</location>
        <topology evidence="1">Multi-pass membrane protein</topology>
    </subcellularLocation>
</comment>
<feature type="transmembrane region" description="Helical" evidence="7">
    <location>
        <begin position="407"/>
        <end position="427"/>
    </location>
</feature>
<feature type="transmembrane region" description="Helical" evidence="7">
    <location>
        <begin position="1648"/>
        <end position="1666"/>
    </location>
</feature>
<feature type="transmembrane region" description="Helical" evidence="7">
    <location>
        <begin position="1619"/>
        <end position="1636"/>
    </location>
</feature>
<proteinExistence type="inferred from homology"/>
<dbReference type="InParanoid" id="K3WA92"/>
<dbReference type="STRING" id="431595.K3WA92"/>
<dbReference type="Pfam" id="PF23188">
    <property type="entry name" value="THU_Piezo1"/>
    <property type="match status" value="1"/>
</dbReference>
<dbReference type="PANTHER" id="PTHR13167:SF25">
    <property type="entry name" value="PIEZO-TYPE MECHANOSENSITIVE ION CHANNEL COMPONENT"/>
    <property type="match status" value="1"/>
</dbReference>
<feature type="compositionally biased region" description="Acidic residues" evidence="6">
    <location>
        <begin position="1243"/>
        <end position="1252"/>
    </location>
</feature>
<feature type="compositionally biased region" description="Low complexity" evidence="6">
    <location>
        <begin position="1232"/>
        <end position="1241"/>
    </location>
</feature>
<feature type="compositionally biased region" description="Basic residues" evidence="6">
    <location>
        <begin position="1"/>
        <end position="12"/>
    </location>
</feature>
<feature type="transmembrane region" description="Helical" evidence="7">
    <location>
        <begin position="843"/>
        <end position="862"/>
    </location>
</feature>
<dbReference type="GO" id="GO:0042391">
    <property type="term" value="P:regulation of membrane potential"/>
    <property type="evidence" value="ECO:0007669"/>
    <property type="project" value="TreeGrafter"/>
</dbReference>
<feature type="domain" description="Piezo THU9 and anchor" evidence="10">
    <location>
        <begin position="1540"/>
        <end position="1789"/>
    </location>
</feature>
<feature type="transmembrane region" description="Helical" evidence="7">
    <location>
        <begin position="1007"/>
        <end position="1029"/>
    </location>
</feature>
<feature type="transmembrane region" description="Helical" evidence="7">
    <location>
        <begin position="1768"/>
        <end position="1788"/>
    </location>
</feature>
<feature type="transmembrane region" description="Helical" evidence="7">
    <location>
        <begin position="236"/>
        <end position="257"/>
    </location>
</feature>
<feature type="transmembrane region" description="Helical" evidence="7">
    <location>
        <begin position="672"/>
        <end position="693"/>
    </location>
</feature>
<feature type="region of interest" description="Disordered" evidence="6">
    <location>
        <begin position="1410"/>
        <end position="1467"/>
    </location>
</feature>
<evidence type="ECO:0000313" key="11">
    <source>
        <dbReference type="EnsemblProtists" id="PYU1_T001883"/>
    </source>
</evidence>
<dbReference type="GO" id="GO:0008381">
    <property type="term" value="F:mechanosensitive monoatomic ion channel activity"/>
    <property type="evidence" value="ECO:0007669"/>
    <property type="project" value="InterPro"/>
</dbReference>
<feature type="transmembrane region" description="Helical" evidence="7">
    <location>
        <begin position="489"/>
        <end position="510"/>
    </location>
</feature>
<dbReference type="HOGENOM" id="CLU_000574_0_0_1"/>
<evidence type="ECO:0000256" key="5">
    <source>
        <dbReference type="ARBA" id="ARBA00023136"/>
    </source>
</evidence>
<dbReference type="Pfam" id="PF12166">
    <property type="entry name" value="Piezo_cap"/>
    <property type="match status" value="1"/>
</dbReference>
<reference evidence="11" key="3">
    <citation type="submission" date="2015-02" db="UniProtKB">
        <authorList>
            <consortium name="EnsemblProtists"/>
        </authorList>
    </citation>
    <scope>IDENTIFICATION</scope>
    <source>
        <strain evidence="11">DAOM BR144</strain>
    </source>
</reference>
<keyword evidence="5 7" id="KW-0472">Membrane</keyword>
<dbReference type="OMA" id="PGRDFYT"/>
<feature type="transmembrane region" description="Helical" evidence="7">
    <location>
        <begin position="516"/>
        <end position="533"/>
    </location>
</feature>
<evidence type="ECO:0000256" key="3">
    <source>
        <dbReference type="ARBA" id="ARBA00022692"/>
    </source>
</evidence>
<feature type="region of interest" description="Disordered" evidence="6">
    <location>
        <begin position="1232"/>
        <end position="1253"/>
    </location>
</feature>
<feature type="transmembrane region" description="Helical" evidence="7">
    <location>
        <begin position="1587"/>
        <end position="1607"/>
    </location>
</feature>
<feature type="region of interest" description="Disordered" evidence="6">
    <location>
        <begin position="83"/>
        <end position="106"/>
    </location>
</feature>
<reference evidence="12" key="2">
    <citation type="submission" date="2010-04" db="EMBL/GenBank/DDBJ databases">
        <authorList>
            <person name="Buell R."/>
            <person name="Hamilton J."/>
            <person name="Hostetler J."/>
        </authorList>
    </citation>
    <scope>NUCLEOTIDE SEQUENCE [LARGE SCALE GENOMIC DNA]</scope>
    <source>
        <strain evidence="12">DAOM:BR144</strain>
    </source>
</reference>
<feature type="transmembrane region" description="Helical" evidence="7">
    <location>
        <begin position="895"/>
        <end position="913"/>
    </location>
</feature>
<accession>K3WA92</accession>
<dbReference type="InterPro" id="IPR027272">
    <property type="entry name" value="Piezo"/>
</dbReference>
<feature type="transmembrane region" description="Helical" evidence="7">
    <location>
        <begin position="186"/>
        <end position="206"/>
    </location>
</feature>
<dbReference type="GO" id="GO:0071260">
    <property type="term" value="P:cellular response to mechanical stimulus"/>
    <property type="evidence" value="ECO:0007669"/>
    <property type="project" value="TreeGrafter"/>
</dbReference>
<dbReference type="InterPro" id="IPR056768">
    <property type="entry name" value="THU_Piezo"/>
</dbReference>
<dbReference type="PANTHER" id="PTHR13167">
    <property type="entry name" value="PIEZO-TYPE MECHANOSENSITIVE ION CHANNEL COMPONENT"/>
    <property type="match status" value="1"/>
</dbReference>
<dbReference type="InterPro" id="IPR031334">
    <property type="entry name" value="Piezo_cap_dom"/>
</dbReference>
<protein>
    <submittedName>
        <fullName evidence="11">Uncharacterized protein</fullName>
    </submittedName>
</protein>
<feature type="transmembrane region" description="Helical" evidence="7">
    <location>
        <begin position="354"/>
        <end position="376"/>
    </location>
</feature>
<evidence type="ECO:0000256" key="4">
    <source>
        <dbReference type="ARBA" id="ARBA00022989"/>
    </source>
</evidence>
<evidence type="ECO:0000259" key="10">
    <source>
        <dbReference type="Pfam" id="PF24874"/>
    </source>
</evidence>
<comment type="similarity">
    <text evidence="2">Belongs to the PIEZO (TC 1.A.75) family.</text>
</comment>
<evidence type="ECO:0000259" key="8">
    <source>
        <dbReference type="Pfam" id="PF12166"/>
    </source>
</evidence>
<dbReference type="EMBL" id="GL376634">
    <property type="status" value="NOT_ANNOTATED_CDS"/>
    <property type="molecule type" value="Genomic_DNA"/>
</dbReference>
<feature type="transmembrane region" description="Helical" evidence="7">
    <location>
        <begin position="981"/>
        <end position="1001"/>
    </location>
</feature>
<name>K3WA92_GLOUD</name>